<dbReference type="STRING" id="394193.SAMN04489732_115206"/>
<evidence type="ECO:0000313" key="5">
    <source>
        <dbReference type="EMBL" id="SEP51235.1"/>
    </source>
</evidence>
<evidence type="ECO:0000313" key="6">
    <source>
        <dbReference type="Proteomes" id="UP000198582"/>
    </source>
</evidence>
<name>A0A1H8YGF7_9PSEU</name>
<keyword evidence="4" id="KW-0143">Chaperone</keyword>
<keyword evidence="3" id="KW-0963">Cytoplasm</keyword>
<accession>A0A1H8YGF7</accession>
<comment type="similarity">
    <text evidence="2">Belongs to the EspG family.</text>
</comment>
<protein>
    <submittedName>
        <fullName evidence="5">EspG family protein</fullName>
    </submittedName>
</protein>
<keyword evidence="6" id="KW-1185">Reference proteome</keyword>
<proteinExistence type="inferred from homology"/>
<organism evidence="5 6">
    <name type="scientific">Amycolatopsis saalfeldensis</name>
    <dbReference type="NCBI Taxonomy" id="394193"/>
    <lineage>
        <taxon>Bacteria</taxon>
        <taxon>Bacillati</taxon>
        <taxon>Actinomycetota</taxon>
        <taxon>Actinomycetes</taxon>
        <taxon>Pseudonocardiales</taxon>
        <taxon>Pseudonocardiaceae</taxon>
        <taxon>Amycolatopsis</taxon>
    </lineage>
</organism>
<evidence type="ECO:0000256" key="2">
    <source>
        <dbReference type="ARBA" id="ARBA00006411"/>
    </source>
</evidence>
<dbReference type="InterPro" id="IPR025734">
    <property type="entry name" value="EspG"/>
</dbReference>
<comment type="subcellular location">
    <subcellularLocation>
        <location evidence="1">Cytoplasm</location>
    </subcellularLocation>
</comment>
<dbReference type="RefSeq" id="WP_091623116.1">
    <property type="nucleotide sequence ID" value="NZ_FOEF01000015.1"/>
</dbReference>
<dbReference type="EMBL" id="FOEF01000015">
    <property type="protein sequence ID" value="SEP51235.1"/>
    <property type="molecule type" value="Genomic_DNA"/>
</dbReference>
<reference evidence="5 6" key="1">
    <citation type="submission" date="2016-10" db="EMBL/GenBank/DDBJ databases">
        <authorList>
            <person name="de Groot N.N."/>
        </authorList>
    </citation>
    <scope>NUCLEOTIDE SEQUENCE [LARGE SCALE GENOMIC DNA]</scope>
    <source>
        <strain evidence="5 6">DSM 44993</strain>
    </source>
</reference>
<evidence type="ECO:0000256" key="1">
    <source>
        <dbReference type="ARBA" id="ARBA00004496"/>
    </source>
</evidence>
<sequence>MTAVLPRAGQETVRLGLVEADLLAAHAGAGWPFPLRVPAFGRIAGERELLLDVAAQTLQARRLADDAGPGGLAAEAVTALRENRGVVHLVVTGAEGTTGVAAIVYRSAALICRQTLDDDPAGTLTLRRIPETALADALFDEIPAVDPARSLPLTVPAAAVDAAMALEEDAEDDASRVRTLRALVRDHGGDPEALDHLVGLLVPVTGRGQLGATRDGRTPAGAELSWVDGPRGRVRVNRPGDGWLSVNPVRANDLRFALGELATLARRPR</sequence>
<evidence type="ECO:0000256" key="3">
    <source>
        <dbReference type="ARBA" id="ARBA00022490"/>
    </source>
</evidence>
<dbReference type="Pfam" id="PF14011">
    <property type="entry name" value="ESX-1_EspG"/>
    <property type="match status" value="1"/>
</dbReference>
<dbReference type="AlphaFoldDB" id="A0A1H8YGF7"/>
<dbReference type="OrthoDB" id="3680115at2"/>
<evidence type="ECO:0000256" key="4">
    <source>
        <dbReference type="ARBA" id="ARBA00023186"/>
    </source>
</evidence>
<gene>
    <name evidence="5" type="ORF">SAMN04489732_115206</name>
</gene>
<dbReference type="Proteomes" id="UP000198582">
    <property type="component" value="Unassembled WGS sequence"/>
</dbReference>